<accession>A0A8S0V1W2</accession>
<dbReference type="GO" id="GO:0008650">
    <property type="term" value="F:rRNA (uridine-2'-O-)-methyltransferase activity"/>
    <property type="evidence" value="ECO:0007669"/>
    <property type="project" value="TreeGrafter"/>
</dbReference>
<name>A0A8S0V1W2_OLEEU</name>
<dbReference type="PANTHER" id="PTHR10920">
    <property type="entry name" value="RIBOSOMAL RNA METHYLTRANSFERASE"/>
    <property type="match status" value="1"/>
</dbReference>
<dbReference type="Gramene" id="OE9A003930T2">
    <property type="protein sequence ID" value="OE9A003930C2"/>
    <property type="gene ID" value="OE9A003930"/>
</dbReference>
<organism evidence="8 9">
    <name type="scientific">Olea europaea subsp. europaea</name>
    <dbReference type="NCBI Taxonomy" id="158383"/>
    <lineage>
        <taxon>Eukaryota</taxon>
        <taxon>Viridiplantae</taxon>
        <taxon>Streptophyta</taxon>
        <taxon>Embryophyta</taxon>
        <taxon>Tracheophyta</taxon>
        <taxon>Spermatophyta</taxon>
        <taxon>Magnoliopsida</taxon>
        <taxon>eudicotyledons</taxon>
        <taxon>Gunneridae</taxon>
        <taxon>Pentapetalae</taxon>
        <taxon>asterids</taxon>
        <taxon>lamiids</taxon>
        <taxon>Lamiales</taxon>
        <taxon>Oleaceae</taxon>
        <taxon>Oleeae</taxon>
        <taxon>Olea</taxon>
    </lineage>
</organism>
<sequence length="438" mass="49258">MGEEKENYRFDENYQFAKEHGYRSIAAGKLVQLDSKFGFFRSANSVLDLCAAPGSWMQVAVEKLPVGSLVIGVDRDSIQPIDGAFSVRESITAPKCKDVINKLMADNGCRAFDLVLHDGYTGICGTWLRVAINQNALVFDSIKLATEFLAAKGTFVTKVFRSEYCSGILFCLSQLFEKVEVYKPKDSFRGEFYAVGLKYKAPTKIDPDLLSIELLLQGKEHRKVVDAFRVTKQKQYCDGHGDGNATLRKVCSAADFVSSSSLLEKLGLVTSKAFEVSACLCIEDEEIKALCDDLHLFLKRPLKHHLRWYTYTKKVTSSQKATSVTMPMRNDNKEDEKKVLNEMEELTNTTEQKKRTKKRIAKRLAKDKDRKELDKQKIDATKDGNTDQELFSLTFLEGKKGVVDNNEYDGEKEIGKEATRKPKGHVSSDADTDDEGQL</sequence>
<dbReference type="GO" id="GO:0000463">
    <property type="term" value="P:maturation of LSU-rRNA from tricistronic rRNA transcript (SSU-rRNA, 5.8S rRNA, LSU-rRNA)"/>
    <property type="evidence" value="ECO:0007669"/>
    <property type="project" value="TreeGrafter"/>
</dbReference>
<dbReference type="OrthoDB" id="1287559at2759"/>
<evidence type="ECO:0000256" key="4">
    <source>
        <dbReference type="ARBA" id="ARBA00022691"/>
    </source>
</evidence>
<dbReference type="InterPro" id="IPR050082">
    <property type="entry name" value="RNA_methyltr_RlmE"/>
</dbReference>
<feature type="domain" description="DUF3381" evidence="7">
    <location>
        <begin position="231"/>
        <end position="370"/>
    </location>
</feature>
<dbReference type="EMBL" id="CACTIH010009197">
    <property type="protein sequence ID" value="CAA3027270.1"/>
    <property type="molecule type" value="Genomic_DNA"/>
</dbReference>
<dbReference type="PANTHER" id="PTHR10920:SF13">
    <property type="entry name" value="PRE-RRNA 2'-O-RIBOSE RNA METHYLTRANSFERASE FTSJ3"/>
    <property type="match status" value="1"/>
</dbReference>
<feature type="compositionally biased region" description="Basic and acidic residues" evidence="5">
    <location>
        <begin position="409"/>
        <end position="420"/>
    </location>
</feature>
<dbReference type="Pfam" id="PF01728">
    <property type="entry name" value="FtsJ"/>
    <property type="match status" value="1"/>
</dbReference>
<dbReference type="InterPro" id="IPR029063">
    <property type="entry name" value="SAM-dependent_MTases_sf"/>
</dbReference>
<evidence type="ECO:0000313" key="9">
    <source>
        <dbReference type="Proteomes" id="UP000594638"/>
    </source>
</evidence>
<feature type="region of interest" description="Disordered" evidence="5">
    <location>
        <begin position="346"/>
        <end position="381"/>
    </location>
</feature>
<evidence type="ECO:0000256" key="5">
    <source>
        <dbReference type="SAM" id="MobiDB-lite"/>
    </source>
</evidence>
<dbReference type="AlphaFoldDB" id="A0A8S0V1W2"/>
<feature type="compositionally biased region" description="Basic and acidic residues" evidence="5">
    <location>
        <begin position="364"/>
        <end position="381"/>
    </location>
</feature>
<dbReference type="Pfam" id="PF11861">
    <property type="entry name" value="DUF3381"/>
    <property type="match status" value="1"/>
</dbReference>
<evidence type="ECO:0000256" key="2">
    <source>
        <dbReference type="ARBA" id="ARBA00022603"/>
    </source>
</evidence>
<dbReference type="GO" id="GO:0016435">
    <property type="term" value="F:rRNA (guanine) methyltransferase activity"/>
    <property type="evidence" value="ECO:0007669"/>
    <property type="project" value="TreeGrafter"/>
</dbReference>
<evidence type="ECO:0000256" key="3">
    <source>
        <dbReference type="ARBA" id="ARBA00022679"/>
    </source>
</evidence>
<dbReference type="Proteomes" id="UP000594638">
    <property type="component" value="Unassembled WGS sequence"/>
</dbReference>
<keyword evidence="3" id="KW-0808">Transferase</keyword>
<reference evidence="8 9" key="1">
    <citation type="submission" date="2019-12" db="EMBL/GenBank/DDBJ databases">
        <authorList>
            <person name="Alioto T."/>
            <person name="Alioto T."/>
            <person name="Gomez Garrido J."/>
        </authorList>
    </citation>
    <scope>NUCLEOTIDE SEQUENCE [LARGE SCALE GENOMIC DNA]</scope>
</reference>
<keyword evidence="1" id="KW-0698">rRNA processing</keyword>
<comment type="caution">
    <text evidence="8">The sequence shown here is derived from an EMBL/GenBank/DDBJ whole genome shotgun (WGS) entry which is preliminary data.</text>
</comment>
<proteinExistence type="predicted"/>
<evidence type="ECO:0000256" key="1">
    <source>
        <dbReference type="ARBA" id="ARBA00022552"/>
    </source>
</evidence>
<feature type="domain" description="Ribosomal RNA methyltransferase FtsJ" evidence="6">
    <location>
        <begin position="22"/>
        <end position="187"/>
    </location>
</feature>
<feature type="region of interest" description="Disordered" evidence="5">
    <location>
        <begin position="402"/>
        <end position="438"/>
    </location>
</feature>
<dbReference type="InterPro" id="IPR002877">
    <property type="entry name" value="RNA_MeTrfase_FtsJ_dom"/>
</dbReference>
<dbReference type="InterPro" id="IPR024576">
    <property type="entry name" value="rRNA_MeTfrase_Spb1_DUF3381"/>
</dbReference>
<evidence type="ECO:0000259" key="6">
    <source>
        <dbReference type="Pfam" id="PF01728"/>
    </source>
</evidence>
<keyword evidence="2 8" id="KW-0489">Methyltransferase</keyword>
<gene>
    <name evidence="8" type="ORF">OLEA9_A003930</name>
</gene>
<keyword evidence="9" id="KW-1185">Reference proteome</keyword>
<dbReference type="Gene3D" id="3.40.50.150">
    <property type="entry name" value="Vaccinia Virus protein VP39"/>
    <property type="match status" value="1"/>
</dbReference>
<dbReference type="GO" id="GO:0000466">
    <property type="term" value="P:maturation of 5.8S rRNA from tricistronic rRNA transcript (SSU-rRNA, 5.8S rRNA, LSU-rRNA)"/>
    <property type="evidence" value="ECO:0007669"/>
    <property type="project" value="TreeGrafter"/>
</dbReference>
<evidence type="ECO:0000313" key="8">
    <source>
        <dbReference type="EMBL" id="CAA3027270.1"/>
    </source>
</evidence>
<dbReference type="GO" id="GO:0030687">
    <property type="term" value="C:preribosome, large subunit precursor"/>
    <property type="evidence" value="ECO:0007669"/>
    <property type="project" value="TreeGrafter"/>
</dbReference>
<keyword evidence="4" id="KW-0949">S-adenosyl-L-methionine</keyword>
<protein>
    <submittedName>
        <fullName evidence="8">rRNA methyltransferase</fullName>
    </submittedName>
</protein>
<evidence type="ECO:0000259" key="7">
    <source>
        <dbReference type="Pfam" id="PF11861"/>
    </source>
</evidence>
<dbReference type="GO" id="GO:0005730">
    <property type="term" value="C:nucleolus"/>
    <property type="evidence" value="ECO:0007669"/>
    <property type="project" value="TreeGrafter"/>
</dbReference>
<feature type="compositionally biased region" description="Basic residues" evidence="5">
    <location>
        <begin position="354"/>
        <end position="363"/>
    </location>
</feature>
<dbReference type="SUPFAM" id="SSF53335">
    <property type="entry name" value="S-adenosyl-L-methionine-dependent methyltransferases"/>
    <property type="match status" value="1"/>
</dbReference>